<protein>
    <submittedName>
        <fullName evidence="1">Uncharacterized protein</fullName>
    </submittedName>
</protein>
<accession>A0A381ZGG7</accession>
<organism evidence="1">
    <name type="scientific">marine metagenome</name>
    <dbReference type="NCBI Taxonomy" id="408172"/>
    <lineage>
        <taxon>unclassified sequences</taxon>
        <taxon>metagenomes</taxon>
        <taxon>ecological metagenomes</taxon>
    </lineage>
</organism>
<proteinExistence type="predicted"/>
<dbReference type="EMBL" id="UINC01021240">
    <property type="protein sequence ID" value="SVA88365.1"/>
    <property type="molecule type" value="Genomic_DNA"/>
</dbReference>
<dbReference type="AlphaFoldDB" id="A0A381ZGG7"/>
<evidence type="ECO:0000313" key="1">
    <source>
        <dbReference type="EMBL" id="SVA88365.1"/>
    </source>
</evidence>
<feature type="non-terminal residue" evidence="1">
    <location>
        <position position="1"/>
    </location>
</feature>
<reference evidence="1" key="1">
    <citation type="submission" date="2018-05" db="EMBL/GenBank/DDBJ databases">
        <authorList>
            <person name="Lanie J.A."/>
            <person name="Ng W.-L."/>
            <person name="Kazmierczak K.M."/>
            <person name="Andrzejewski T.M."/>
            <person name="Davidsen T.M."/>
            <person name="Wayne K.J."/>
            <person name="Tettelin H."/>
            <person name="Glass J.I."/>
            <person name="Rusch D."/>
            <person name="Podicherti R."/>
            <person name="Tsui H.-C.T."/>
            <person name="Winkler M.E."/>
        </authorList>
    </citation>
    <scope>NUCLEOTIDE SEQUENCE</scope>
</reference>
<name>A0A381ZGG7_9ZZZZ</name>
<sequence>WEDSLPKIYQEVYPDDEIIWAANDLGFFGEEGLNSVIQAGQEVDISPELLKKVIDLEVEVSGLGNRRGITNKIESILKQDWESVEVVFDKKIKNDNATNTFKNKRDHFQSMLGEFN</sequence>
<gene>
    <name evidence="1" type="ORF">METZ01_LOCUS141219</name>
</gene>